<feature type="region of interest" description="Disordered" evidence="12">
    <location>
        <begin position="486"/>
        <end position="510"/>
    </location>
</feature>
<comment type="caution">
    <text evidence="13">The sequence shown here is derived from an EMBL/GenBank/DDBJ whole genome shotgun (WGS) entry which is preliminary data.</text>
</comment>
<keyword evidence="14" id="KW-1185">Reference proteome</keyword>
<keyword evidence="8 11" id="KW-0949">S-adenosyl-L-methionine</keyword>
<dbReference type="EMBL" id="ML996115">
    <property type="protein sequence ID" value="KAF2737540.1"/>
    <property type="molecule type" value="Genomic_DNA"/>
</dbReference>
<dbReference type="InterPro" id="IPR011671">
    <property type="entry name" value="tRNA_uracil_MeTrfase"/>
</dbReference>
<evidence type="ECO:0000313" key="13">
    <source>
        <dbReference type="EMBL" id="KAF2737540.1"/>
    </source>
</evidence>
<evidence type="ECO:0000256" key="11">
    <source>
        <dbReference type="RuleBase" id="RU368004"/>
    </source>
</evidence>
<accession>A0A9P4R3Q4</accession>
<keyword evidence="5 11" id="KW-0963">Cytoplasm</keyword>
<evidence type="ECO:0000256" key="7">
    <source>
        <dbReference type="ARBA" id="ARBA00022679"/>
    </source>
</evidence>
<organism evidence="13 14">
    <name type="scientific">Polyplosphaeria fusca</name>
    <dbReference type="NCBI Taxonomy" id="682080"/>
    <lineage>
        <taxon>Eukaryota</taxon>
        <taxon>Fungi</taxon>
        <taxon>Dikarya</taxon>
        <taxon>Ascomycota</taxon>
        <taxon>Pezizomycotina</taxon>
        <taxon>Dothideomycetes</taxon>
        <taxon>Pleosporomycetidae</taxon>
        <taxon>Pleosporales</taxon>
        <taxon>Tetraplosphaeriaceae</taxon>
        <taxon>Polyplosphaeria</taxon>
    </lineage>
</organism>
<gene>
    <name evidence="13" type="ORF">EJ04DRAFT_550490</name>
</gene>
<dbReference type="Pfam" id="PF07757">
    <property type="entry name" value="AdoMet_MTase"/>
    <property type="match status" value="2"/>
</dbReference>
<dbReference type="GO" id="GO:0030488">
    <property type="term" value="P:tRNA methylation"/>
    <property type="evidence" value="ECO:0007669"/>
    <property type="project" value="UniProtKB-UniRule"/>
</dbReference>
<evidence type="ECO:0000256" key="10">
    <source>
        <dbReference type="ARBA" id="ARBA00047957"/>
    </source>
</evidence>
<evidence type="ECO:0000313" key="14">
    <source>
        <dbReference type="Proteomes" id="UP000799444"/>
    </source>
</evidence>
<dbReference type="OrthoDB" id="10047021at2759"/>
<keyword evidence="6 11" id="KW-0489">Methyltransferase</keyword>
<comment type="subcellular location">
    <subcellularLocation>
        <location evidence="1 11">Cytoplasm</location>
    </subcellularLocation>
</comment>
<keyword evidence="7 11" id="KW-0808">Transferase</keyword>
<dbReference type="AlphaFoldDB" id="A0A9P4R3Q4"/>
<evidence type="ECO:0000256" key="8">
    <source>
        <dbReference type="ARBA" id="ARBA00022691"/>
    </source>
</evidence>
<evidence type="ECO:0000256" key="5">
    <source>
        <dbReference type="ARBA" id="ARBA00022490"/>
    </source>
</evidence>
<evidence type="ECO:0000256" key="9">
    <source>
        <dbReference type="ARBA" id="ARBA00022694"/>
    </source>
</evidence>
<keyword evidence="9 11" id="KW-0819">tRNA processing</keyword>
<sequence length="605" mass="67464">MAHYYGQHKPKGGHKDDALTLDIMPPLRRPATPSTVSMFANSHHLHVAPANFGPHFFLDVSRNLLENPNLTASHLSRAELSYASFTDPTFNPSAQHPHELANIIKHLKPDHQPILVPGGVPGYSLEWTVVRKLIPRNPKLDKSLLQTCHLYTSTEPIVIHGEEGTADRIDAERRLIIYLPHVHNPDEIPFYHPNVRALAILYTYLPSNASSTSKAPGALSLFYQLFPTVPLSNRLERTALRMLEIIHKHSKGRMNGYVKRVHHDQIIGQKTFQDRYQELKGRYAKTLVDAWVEQTPAEKHVFEDLGIAAFLIEVWIEMYGTNAELEKPKSVGEEDGSILTVSSHVSELHIDAEDERSKKARQNFPGFVDIGCGNGLLVYILNDQGWHGWGFDARRRKTWDTFPSSYTDKLKEMLLIPSVLDPEQAPSQPPPSKTPSHDGIFVPGTFLIANHADELTIWTPMLAHLSSSPFLAIPCCSHNFAGERFRAPSSSSSTPTPQDPNNPSTRPGKQVSAYASFCSHVTGLTEKVGCVAEREYLRIPSTRNMGILGRKRINGYGGEVRGAGERMEDVRKIVGEEMGGKSMDVIRRLWVERGDGLTKGKGGGH</sequence>
<evidence type="ECO:0000256" key="1">
    <source>
        <dbReference type="ARBA" id="ARBA00004496"/>
    </source>
</evidence>
<comment type="function">
    <text evidence="11">Adenosyl-L-methionine (AdoMet)-dependent tRNA (uracil-O(2)-)-methyltransferase.</text>
</comment>
<evidence type="ECO:0000256" key="4">
    <source>
        <dbReference type="ARBA" id="ARBA00017788"/>
    </source>
</evidence>
<evidence type="ECO:0000256" key="2">
    <source>
        <dbReference type="ARBA" id="ARBA00009056"/>
    </source>
</evidence>
<evidence type="ECO:0000256" key="3">
    <source>
        <dbReference type="ARBA" id="ARBA00012795"/>
    </source>
</evidence>
<dbReference type="PANTHER" id="PTHR21210">
    <property type="entry name" value="TRNA (URACIL-O(2)-)-METHYLTRANSFERASE-RELATED"/>
    <property type="match status" value="1"/>
</dbReference>
<dbReference type="GO" id="GO:0005737">
    <property type="term" value="C:cytoplasm"/>
    <property type="evidence" value="ECO:0007669"/>
    <property type="project" value="UniProtKB-SubCell"/>
</dbReference>
<name>A0A9P4R3Q4_9PLEO</name>
<proteinExistence type="inferred from homology"/>
<dbReference type="Proteomes" id="UP000799444">
    <property type="component" value="Unassembled WGS sequence"/>
</dbReference>
<comment type="catalytic activity">
    <reaction evidence="10 11">
        <text>uridine(44) in tRNA(Ser) + S-adenosyl-L-methionine = 2'-O-methyluridine(44) in tRNA(Ser) + S-adenosyl-L-homocysteine + H(+)</text>
        <dbReference type="Rhea" id="RHEA:43100"/>
        <dbReference type="Rhea" id="RHEA-COMP:10339"/>
        <dbReference type="Rhea" id="RHEA-COMP:10340"/>
        <dbReference type="ChEBI" id="CHEBI:15378"/>
        <dbReference type="ChEBI" id="CHEBI:57856"/>
        <dbReference type="ChEBI" id="CHEBI:59789"/>
        <dbReference type="ChEBI" id="CHEBI:65315"/>
        <dbReference type="ChEBI" id="CHEBI:74478"/>
        <dbReference type="EC" id="2.1.1.211"/>
    </reaction>
</comment>
<evidence type="ECO:0000256" key="6">
    <source>
        <dbReference type="ARBA" id="ARBA00022603"/>
    </source>
</evidence>
<dbReference type="GO" id="GO:0141101">
    <property type="term" value="F:tRNA(Ser) (uridine(44)-2'-O-)-methyltransferase activity"/>
    <property type="evidence" value="ECO:0007669"/>
    <property type="project" value="UniProtKB-EC"/>
</dbReference>
<protein>
    <recommendedName>
        <fullName evidence="4 11">tRNA (uracil-O(2)-)-methyltransferase</fullName>
        <ecNumber evidence="3 11">2.1.1.211</ecNumber>
    </recommendedName>
</protein>
<comment type="similarity">
    <text evidence="2 11">Belongs to the TRM44 family.</text>
</comment>
<dbReference type="EC" id="2.1.1.211" evidence="3 11"/>
<dbReference type="PANTHER" id="PTHR21210:SF0">
    <property type="entry name" value="TRNA (URACIL-O(2)-)-METHYLTRANSFERASE-RELATED"/>
    <property type="match status" value="1"/>
</dbReference>
<evidence type="ECO:0000256" key="12">
    <source>
        <dbReference type="SAM" id="MobiDB-lite"/>
    </source>
</evidence>
<reference evidence="13" key="1">
    <citation type="journal article" date="2020" name="Stud. Mycol.">
        <title>101 Dothideomycetes genomes: a test case for predicting lifestyles and emergence of pathogens.</title>
        <authorList>
            <person name="Haridas S."/>
            <person name="Albert R."/>
            <person name="Binder M."/>
            <person name="Bloem J."/>
            <person name="Labutti K."/>
            <person name="Salamov A."/>
            <person name="Andreopoulos B."/>
            <person name="Baker S."/>
            <person name="Barry K."/>
            <person name="Bills G."/>
            <person name="Bluhm B."/>
            <person name="Cannon C."/>
            <person name="Castanera R."/>
            <person name="Culley D."/>
            <person name="Daum C."/>
            <person name="Ezra D."/>
            <person name="Gonzalez J."/>
            <person name="Henrissat B."/>
            <person name="Kuo A."/>
            <person name="Liang C."/>
            <person name="Lipzen A."/>
            <person name="Lutzoni F."/>
            <person name="Magnuson J."/>
            <person name="Mondo S."/>
            <person name="Nolan M."/>
            <person name="Ohm R."/>
            <person name="Pangilinan J."/>
            <person name="Park H.-J."/>
            <person name="Ramirez L."/>
            <person name="Alfaro M."/>
            <person name="Sun H."/>
            <person name="Tritt A."/>
            <person name="Yoshinaga Y."/>
            <person name="Zwiers L.-H."/>
            <person name="Turgeon B."/>
            <person name="Goodwin S."/>
            <person name="Spatafora J."/>
            <person name="Crous P."/>
            <person name="Grigoriev I."/>
        </authorList>
    </citation>
    <scope>NUCLEOTIDE SEQUENCE</scope>
    <source>
        <strain evidence="13">CBS 125425</strain>
    </source>
</reference>
<feature type="compositionally biased region" description="Low complexity" evidence="12">
    <location>
        <begin position="488"/>
        <end position="505"/>
    </location>
</feature>